<proteinExistence type="predicted"/>
<feature type="transmembrane region" description="Helical" evidence="1">
    <location>
        <begin position="123"/>
        <end position="142"/>
    </location>
</feature>
<dbReference type="InterPro" id="IPR005325">
    <property type="entry name" value="DUF308_memb"/>
</dbReference>
<sequence>MGSLLKQFQRYTFIRALVYFITGLIAWFYPAEFTKGVIWIVAGYVGILGLLSVFSALKEKKRSGIIGIEVYFGVILIIAALAILVLTKPLLTLTTIIIGLLIVFNGSMRIFQALSLKSMNQAFLPWILYGIILIVVGLFLMFNATTSIMTIIAGILIFMGVSEMIGYFQLRKLN</sequence>
<feature type="transmembrane region" description="Helical" evidence="1">
    <location>
        <begin position="36"/>
        <end position="57"/>
    </location>
</feature>
<name>A0ABV9MW41_9ENTE</name>
<feature type="transmembrane region" description="Helical" evidence="1">
    <location>
        <begin position="148"/>
        <end position="168"/>
    </location>
</feature>
<dbReference type="Pfam" id="PF03729">
    <property type="entry name" value="DUF308"/>
    <property type="match status" value="2"/>
</dbReference>
<keyword evidence="1" id="KW-1133">Transmembrane helix</keyword>
<accession>A0ABV9MW41</accession>
<gene>
    <name evidence="2" type="ORF">ACFO5I_05980</name>
</gene>
<organism evidence="2 3">
    <name type="scientific">Enterococcus lemanii</name>
    <dbReference type="NCBI Taxonomy" id="1159752"/>
    <lineage>
        <taxon>Bacteria</taxon>
        <taxon>Bacillati</taxon>
        <taxon>Bacillota</taxon>
        <taxon>Bacilli</taxon>
        <taxon>Lactobacillales</taxon>
        <taxon>Enterococcaceae</taxon>
        <taxon>Enterococcus</taxon>
    </lineage>
</organism>
<dbReference type="PANTHER" id="PTHR34989:SF1">
    <property type="entry name" value="PROTEIN HDED"/>
    <property type="match status" value="1"/>
</dbReference>
<keyword evidence="3" id="KW-1185">Reference proteome</keyword>
<keyword evidence="1" id="KW-0472">Membrane</keyword>
<evidence type="ECO:0000313" key="3">
    <source>
        <dbReference type="Proteomes" id="UP001595969"/>
    </source>
</evidence>
<reference evidence="3" key="1">
    <citation type="journal article" date="2019" name="Int. J. Syst. Evol. Microbiol.">
        <title>The Global Catalogue of Microorganisms (GCM) 10K type strain sequencing project: providing services to taxonomists for standard genome sequencing and annotation.</title>
        <authorList>
            <consortium name="The Broad Institute Genomics Platform"/>
            <consortium name="The Broad Institute Genome Sequencing Center for Infectious Disease"/>
            <person name="Wu L."/>
            <person name="Ma J."/>
        </authorList>
    </citation>
    <scope>NUCLEOTIDE SEQUENCE [LARGE SCALE GENOMIC DNA]</scope>
    <source>
        <strain evidence="3">CGMCC 1.19032</strain>
    </source>
</reference>
<dbReference type="PANTHER" id="PTHR34989">
    <property type="entry name" value="PROTEIN HDED"/>
    <property type="match status" value="1"/>
</dbReference>
<dbReference type="InterPro" id="IPR052712">
    <property type="entry name" value="Acid_resist_chaperone_HdeD"/>
</dbReference>
<dbReference type="RefSeq" id="WP_204654096.1">
    <property type="nucleotide sequence ID" value="NZ_JAFBFD010000019.1"/>
</dbReference>
<keyword evidence="1" id="KW-0812">Transmembrane</keyword>
<feature type="transmembrane region" description="Helical" evidence="1">
    <location>
        <begin position="12"/>
        <end position="30"/>
    </location>
</feature>
<feature type="transmembrane region" description="Helical" evidence="1">
    <location>
        <begin position="64"/>
        <end position="84"/>
    </location>
</feature>
<evidence type="ECO:0000313" key="2">
    <source>
        <dbReference type="EMBL" id="MFC4719274.1"/>
    </source>
</evidence>
<feature type="transmembrane region" description="Helical" evidence="1">
    <location>
        <begin position="90"/>
        <end position="111"/>
    </location>
</feature>
<protein>
    <submittedName>
        <fullName evidence="2">DUF308 domain-containing protein</fullName>
    </submittedName>
</protein>
<dbReference type="EMBL" id="JBHSGS010000032">
    <property type="protein sequence ID" value="MFC4719274.1"/>
    <property type="molecule type" value="Genomic_DNA"/>
</dbReference>
<dbReference type="Proteomes" id="UP001595969">
    <property type="component" value="Unassembled WGS sequence"/>
</dbReference>
<evidence type="ECO:0000256" key="1">
    <source>
        <dbReference type="SAM" id="Phobius"/>
    </source>
</evidence>
<comment type="caution">
    <text evidence="2">The sequence shown here is derived from an EMBL/GenBank/DDBJ whole genome shotgun (WGS) entry which is preliminary data.</text>
</comment>